<accession>A0A7S3RAV0</accession>
<dbReference type="GO" id="GO:0051087">
    <property type="term" value="F:protein-folding chaperone binding"/>
    <property type="evidence" value="ECO:0007669"/>
    <property type="project" value="TreeGrafter"/>
</dbReference>
<evidence type="ECO:0000313" key="7">
    <source>
        <dbReference type="EMBL" id="CAE0507634.1"/>
    </source>
</evidence>
<evidence type="ECO:0000256" key="2">
    <source>
        <dbReference type="ARBA" id="ARBA00023186"/>
    </source>
</evidence>
<dbReference type="EMBL" id="HBIP01037657">
    <property type="protein sequence ID" value="CAE0507634.1"/>
    <property type="molecule type" value="Transcribed_RNA"/>
</dbReference>
<evidence type="ECO:0000256" key="6">
    <source>
        <dbReference type="RuleBase" id="RU003479"/>
    </source>
</evidence>
<protein>
    <recommendedName>
        <fullName evidence="5">Protein groES</fullName>
    </recommendedName>
</protein>
<gene>
    <name evidence="7" type="ORF">DTER00134_LOCUS22711</name>
</gene>
<organism evidence="7">
    <name type="scientific">Dunaliella tertiolecta</name>
    <name type="common">Green alga</name>
    <dbReference type="NCBI Taxonomy" id="3047"/>
    <lineage>
        <taxon>Eukaryota</taxon>
        <taxon>Viridiplantae</taxon>
        <taxon>Chlorophyta</taxon>
        <taxon>core chlorophytes</taxon>
        <taxon>Chlorophyceae</taxon>
        <taxon>CS clade</taxon>
        <taxon>Chlamydomonadales</taxon>
        <taxon>Dunaliellaceae</taxon>
        <taxon>Dunaliella</taxon>
    </lineage>
</organism>
<dbReference type="Pfam" id="PF00166">
    <property type="entry name" value="Cpn10"/>
    <property type="match status" value="1"/>
</dbReference>
<dbReference type="InterPro" id="IPR020818">
    <property type="entry name" value="Chaperonin_GroES"/>
</dbReference>
<dbReference type="GO" id="GO:0051082">
    <property type="term" value="F:unfolded protein binding"/>
    <property type="evidence" value="ECO:0007669"/>
    <property type="project" value="TreeGrafter"/>
</dbReference>
<comment type="subunit">
    <text evidence="4">Forms stable complexes with CPN60 in the presence of ATP.</text>
</comment>
<dbReference type="GO" id="GO:0005739">
    <property type="term" value="C:mitochondrion"/>
    <property type="evidence" value="ECO:0007669"/>
    <property type="project" value="TreeGrafter"/>
</dbReference>
<dbReference type="SUPFAM" id="SSF50129">
    <property type="entry name" value="GroES-like"/>
    <property type="match status" value="1"/>
</dbReference>
<proteinExistence type="inferred from homology"/>
<dbReference type="GO" id="GO:0044183">
    <property type="term" value="F:protein folding chaperone"/>
    <property type="evidence" value="ECO:0007669"/>
    <property type="project" value="InterPro"/>
</dbReference>
<dbReference type="PANTHER" id="PTHR10772:SF0">
    <property type="entry name" value="10 KDA HEAT SHOCK PROTEIN, MITOCHONDRIAL"/>
    <property type="match status" value="1"/>
</dbReference>
<evidence type="ECO:0000256" key="1">
    <source>
        <dbReference type="ARBA" id="ARBA00006975"/>
    </source>
</evidence>
<dbReference type="InterPro" id="IPR011032">
    <property type="entry name" value="GroES-like_sf"/>
</dbReference>
<dbReference type="SMART" id="SM00883">
    <property type="entry name" value="Cpn10"/>
    <property type="match status" value="1"/>
</dbReference>
<name>A0A7S3RAV0_DUNTE</name>
<evidence type="ECO:0000256" key="3">
    <source>
        <dbReference type="ARBA" id="ARBA00053355"/>
    </source>
</evidence>
<dbReference type="InterPro" id="IPR037124">
    <property type="entry name" value="Chaperonin_GroES_sf"/>
</dbReference>
<keyword evidence="2 6" id="KW-0143">Chaperone</keyword>
<dbReference type="AlphaFoldDB" id="A0A7S3RAV0"/>
<dbReference type="PANTHER" id="PTHR10772">
    <property type="entry name" value="10 KDA HEAT SHOCK PROTEIN"/>
    <property type="match status" value="1"/>
</dbReference>
<dbReference type="FunFam" id="2.30.33.40:FF:000002">
    <property type="entry name" value="10 kDa chaperonin, mitochondrial"/>
    <property type="match status" value="1"/>
</dbReference>
<reference evidence="7" key="1">
    <citation type="submission" date="2021-01" db="EMBL/GenBank/DDBJ databases">
        <authorList>
            <person name="Corre E."/>
            <person name="Pelletier E."/>
            <person name="Niang G."/>
            <person name="Scheremetjew M."/>
            <person name="Finn R."/>
            <person name="Kale V."/>
            <person name="Holt S."/>
            <person name="Cochrane G."/>
            <person name="Meng A."/>
            <person name="Brown T."/>
            <person name="Cohen L."/>
        </authorList>
    </citation>
    <scope>NUCLEOTIDE SEQUENCE</scope>
    <source>
        <strain evidence="7">CCMP1320</strain>
    </source>
</reference>
<evidence type="ECO:0000256" key="4">
    <source>
        <dbReference type="ARBA" id="ARBA00062160"/>
    </source>
</evidence>
<dbReference type="PRINTS" id="PR00297">
    <property type="entry name" value="CHAPERONIN10"/>
</dbReference>
<sequence length="104" mass="11356">MAQRLKPLLDKVLVQKVMPMTKSAAGILMPETAAPRVNEGIVLATGPGRRTLDGSLVPVSVKEGDKVLLPEFGGITVKLDEDKTKETSYHLYRDDEILGILQDK</sequence>
<comment type="function">
    <text evidence="3">Seems to function only as a co-chaperone, along with cpn60, and in certain cases is essential for the discharge of biologically active proteins from cpn60.</text>
</comment>
<evidence type="ECO:0000256" key="5">
    <source>
        <dbReference type="ARBA" id="ARBA00083733"/>
    </source>
</evidence>
<dbReference type="Gene3D" id="2.30.33.40">
    <property type="entry name" value="GroES chaperonin"/>
    <property type="match status" value="1"/>
</dbReference>
<dbReference type="GO" id="GO:0046872">
    <property type="term" value="F:metal ion binding"/>
    <property type="evidence" value="ECO:0007669"/>
    <property type="project" value="TreeGrafter"/>
</dbReference>
<comment type="similarity">
    <text evidence="1 6">Belongs to the GroES chaperonin family.</text>
</comment>
<dbReference type="CDD" id="cd00320">
    <property type="entry name" value="cpn10"/>
    <property type="match status" value="1"/>
</dbReference>
<dbReference type="GO" id="GO:0005524">
    <property type="term" value="F:ATP binding"/>
    <property type="evidence" value="ECO:0007669"/>
    <property type="project" value="InterPro"/>
</dbReference>